<dbReference type="InterPro" id="IPR001216">
    <property type="entry name" value="P-phosphate_BS"/>
</dbReference>
<dbReference type="GO" id="GO:0004124">
    <property type="term" value="F:cysteine synthase activity"/>
    <property type="evidence" value="ECO:0007669"/>
    <property type="project" value="UniProtKB-UniRule"/>
</dbReference>
<dbReference type="InterPro" id="IPR005856">
    <property type="entry name" value="Cys_synth"/>
</dbReference>
<evidence type="ECO:0000259" key="13">
    <source>
        <dbReference type="Pfam" id="PF00291"/>
    </source>
</evidence>
<feature type="domain" description="Tryptophan synthase beta chain-like PALP" evidence="13">
    <location>
        <begin position="9"/>
        <end position="293"/>
    </location>
</feature>
<keyword evidence="15" id="KW-1185">Reference proteome</keyword>
<evidence type="ECO:0000256" key="2">
    <source>
        <dbReference type="ARBA" id="ARBA00004962"/>
    </source>
</evidence>
<dbReference type="NCBIfam" id="TIGR01136">
    <property type="entry name" value="cysKM"/>
    <property type="match status" value="1"/>
</dbReference>
<comment type="pathway">
    <text evidence="2">Amino-acid biosynthesis; L-cysteine biosynthesis; L-cysteine from L-serine: step 2/2.</text>
</comment>
<evidence type="ECO:0000313" key="14">
    <source>
        <dbReference type="EMBL" id="ACY12858.1"/>
    </source>
</evidence>
<evidence type="ECO:0000256" key="5">
    <source>
        <dbReference type="ARBA" id="ARBA00022605"/>
    </source>
</evidence>
<organism evidence="14 15">
    <name type="scientific">Haliangium ochraceum (strain DSM 14365 / JCM 11303 / SMP-2)</name>
    <dbReference type="NCBI Taxonomy" id="502025"/>
    <lineage>
        <taxon>Bacteria</taxon>
        <taxon>Pseudomonadati</taxon>
        <taxon>Myxococcota</taxon>
        <taxon>Polyangia</taxon>
        <taxon>Haliangiales</taxon>
        <taxon>Kofleriaceae</taxon>
        <taxon>Haliangium</taxon>
    </lineage>
</organism>
<dbReference type="SUPFAM" id="SSF53686">
    <property type="entry name" value="Tryptophan synthase beta subunit-like PLP-dependent enzymes"/>
    <property type="match status" value="1"/>
</dbReference>
<feature type="binding site" evidence="10">
    <location>
        <position position="74"/>
    </location>
    <ligand>
        <name>pyridoxal 5'-phosphate</name>
        <dbReference type="ChEBI" id="CHEBI:597326"/>
    </ligand>
</feature>
<dbReference type="GO" id="GO:0006535">
    <property type="term" value="P:cysteine biosynthetic process from serine"/>
    <property type="evidence" value="ECO:0007669"/>
    <property type="project" value="UniProtKB-UniRule"/>
</dbReference>
<dbReference type="HOGENOM" id="CLU_021018_1_0_7"/>
<evidence type="ECO:0000256" key="12">
    <source>
        <dbReference type="RuleBase" id="RU003985"/>
    </source>
</evidence>
<dbReference type="InterPro" id="IPR050214">
    <property type="entry name" value="Cys_Synth/Cystath_Beta-Synth"/>
</dbReference>
<feature type="binding site" evidence="10">
    <location>
        <position position="265"/>
    </location>
    <ligand>
        <name>pyridoxal 5'-phosphate</name>
        <dbReference type="ChEBI" id="CHEBI:597326"/>
    </ligand>
</feature>
<evidence type="ECO:0000313" key="15">
    <source>
        <dbReference type="Proteomes" id="UP000001880"/>
    </source>
</evidence>
<dbReference type="PROSITE" id="PS00901">
    <property type="entry name" value="CYS_SYNTHASE"/>
    <property type="match status" value="1"/>
</dbReference>
<protein>
    <recommendedName>
        <fullName evidence="4 12">Cysteine synthase</fullName>
        <ecNumber evidence="4 12">2.5.1.47</ecNumber>
    </recommendedName>
</protein>
<evidence type="ECO:0000256" key="7">
    <source>
        <dbReference type="ARBA" id="ARBA00022898"/>
    </source>
</evidence>
<comment type="cofactor">
    <cofactor evidence="1 10 12">
        <name>pyridoxal 5'-phosphate</name>
        <dbReference type="ChEBI" id="CHEBI:597326"/>
    </cofactor>
</comment>
<dbReference type="PANTHER" id="PTHR10314">
    <property type="entry name" value="CYSTATHIONINE BETA-SYNTHASE"/>
    <property type="match status" value="1"/>
</dbReference>
<evidence type="ECO:0000256" key="6">
    <source>
        <dbReference type="ARBA" id="ARBA00022679"/>
    </source>
</evidence>
<keyword evidence="5 12" id="KW-0028">Amino-acid biosynthesis</keyword>
<proteinExistence type="inferred from homology"/>
<keyword evidence="7 10" id="KW-0663">Pyridoxal phosphate</keyword>
<dbReference type="CDD" id="cd01561">
    <property type="entry name" value="CBS_like"/>
    <property type="match status" value="1"/>
</dbReference>
<feature type="modified residue" description="N6-(pyridoxal phosphate)lysine" evidence="11">
    <location>
        <position position="44"/>
    </location>
</feature>
<dbReference type="eggNOG" id="COG0031">
    <property type="taxonomic scope" value="Bacteria"/>
</dbReference>
<name>D0LHJ6_HALO1</name>
<sequence length="309" mass="32392">MPIYDSVVDTVGGTPLIRLQRLGKDLHATILGKMESRNPCGSIKDRVGVALLRDAAQRGALTPGAVIVEATSGNTGIALAFAAAAMGYRLIITMPETMSRERVALLRTFGVEVVLTRGGMMRDAVSRAKEIARETPGAVTLEQFRNPANPDIHAQTTAREILDDTEGKIDAFVAGVGTGGTVSGVGRVLKDVCPNAKIIAVEPADSAVLSGKPPAPHYIQGIGAGFIPENLNLELIDEIVAVSERAALDYTRRLAREEGIFAGLSSGAAVAAAARVAARKDMKGKQIVVILPDTGERYLSSTLGEELGA</sequence>
<comment type="catalytic activity">
    <reaction evidence="9 12">
        <text>O-acetyl-L-serine + hydrogen sulfide = L-cysteine + acetate</text>
        <dbReference type="Rhea" id="RHEA:14829"/>
        <dbReference type="ChEBI" id="CHEBI:29919"/>
        <dbReference type="ChEBI" id="CHEBI:30089"/>
        <dbReference type="ChEBI" id="CHEBI:35235"/>
        <dbReference type="ChEBI" id="CHEBI:58340"/>
        <dbReference type="EC" id="2.5.1.47"/>
    </reaction>
</comment>
<keyword evidence="8 12" id="KW-0198">Cysteine biosynthesis</keyword>
<comment type="similarity">
    <text evidence="3 12">Belongs to the cysteine synthase/cystathionine beta-synthase family.</text>
</comment>
<evidence type="ECO:0000256" key="1">
    <source>
        <dbReference type="ARBA" id="ARBA00001933"/>
    </source>
</evidence>
<dbReference type="UniPathway" id="UPA00136">
    <property type="reaction ID" value="UER00200"/>
</dbReference>
<keyword evidence="6 12" id="KW-0808">Transferase</keyword>
<evidence type="ECO:0000256" key="3">
    <source>
        <dbReference type="ARBA" id="ARBA00007103"/>
    </source>
</evidence>
<dbReference type="Proteomes" id="UP000001880">
    <property type="component" value="Chromosome"/>
</dbReference>
<dbReference type="NCBIfam" id="TIGR01139">
    <property type="entry name" value="cysK"/>
    <property type="match status" value="1"/>
</dbReference>
<gene>
    <name evidence="14" type="ordered locus">Hoch_0217</name>
</gene>
<evidence type="ECO:0000256" key="11">
    <source>
        <dbReference type="PIRSR" id="PIRSR605856-51"/>
    </source>
</evidence>
<dbReference type="RefSeq" id="WP_012825485.1">
    <property type="nucleotide sequence ID" value="NC_013440.1"/>
</dbReference>
<accession>D0LHJ6</accession>
<evidence type="ECO:0000256" key="10">
    <source>
        <dbReference type="PIRSR" id="PIRSR605856-50"/>
    </source>
</evidence>
<dbReference type="InterPro" id="IPR005859">
    <property type="entry name" value="CysK"/>
</dbReference>
<dbReference type="InterPro" id="IPR001926">
    <property type="entry name" value="TrpB-like_PALP"/>
</dbReference>
<feature type="binding site" evidence="10">
    <location>
        <begin position="177"/>
        <end position="181"/>
    </location>
    <ligand>
        <name>pyridoxal 5'-phosphate</name>
        <dbReference type="ChEBI" id="CHEBI:597326"/>
    </ligand>
</feature>
<dbReference type="InterPro" id="IPR036052">
    <property type="entry name" value="TrpB-like_PALP_sf"/>
</dbReference>
<dbReference type="Gene3D" id="3.40.50.1100">
    <property type="match status" value="2"/>
</dbReference>
<dbReference type="EMBL" id="CP001804">
    <property type="protein sequence ID" value="ACY12858.1"/>
    <property type="molecule type" value="Genomic_DNA"/>
</dbReference>
<dbReference type="KEGG" id="hoh:Hoch_0217"/>
<dbReference type="Pfam" id="PF00291">
    <property type="entry name" value="PALP"/>
    <property type="match status" value="1"/>
</dbReference>
<evidence type="ECO:0000256" key="4">
    <source>
        <dbReference type="ARBA" id="ARBA00012681"/>
    </source>
</evidence>
<dbReference type="AlphaFoldDB" id="D0LHJ6"/>
<reference evidence="14 15" key="1">
    <citation type="journal article" date="2010" name="Stand. Genomic Sci.">
        <title>Complete genome sequence of Haliangium ochraceum type strain (SMP-2).</title>
        <authorList>
            <consortium name="US DOE Joint Genome Institute (JGI-PGF)"/>
            <person name="Ivanova N."/>
            <person name="Daum C."/>
            <person name="Lang E."/>
            <person name="Abt B."/>
            <person name="Kopitz M."/>
            <person name="Saunders E."/>
            <person name="Lapidus A."/>
            <person name="Lucas S."/>
            <person name="Glavina Del Rio T."/>
            <person name="Nolan M."/>
            <person name="Tice H."/>
            <person name="Copeland A."/>
            <person name="Cheng J.F."/>
            <person name="Chen F."/>
            <person name="Bruce D."/>
            <person name="Goodwin L."/>
            <person name="Pitluck S."/>
            <person name="Mavromatis K."/>
            <person name="Pati A."/>
            <person name="Mikhailova N."/>
            <person name="Chen A."/>
            <person name="Palaniappan K."/>
            <person name="Land M."/>
            <person name="Hauser L."/>
            <person name="Chang Y.J."/>
            <person name="Jeffries C.D."/>
            <person name="Detter J.C."/>
            <person name="Brettin T."/>
            <person name="Rohde M."/>
            <person name="Goker M."/>
            <person name="Bristow J."/>
            <person name="Markowitz V."/>
            <person name="Eisen J.A."/>
            <person name="Hugenholtz P."/>
            <person name="Kyrpides N.C."/>
            <person name="Klenk H.P."/>
        </authorList>
    </citation>
    <scope>NUCLEOTIDE SEQUENCE [LARGE SCALE GENOMIC DNA]</scope>
    <source>
        <strain evidence="15">DSM 14365 / CIP 107738 / JCM 11303 / AJ 13395 / SMP-2</strain>
    </source>
</reference>
<evidence type="ECO:0000256" key="9">
    <source>
        <dbReference type="ARBA" id="ARBA00047931"/>
    </source>
</evidence>
<dbReference type="EC" id="2.5.1.47" evidence="4 12"/>
<dbReference type="OrthoDB" id="9815130at2"/>
<dbReference type="FunFam" id="3.40.50.1100:FF:000067">
    <property type="entry name" value="Cysteine synthase"/>
    <property type="match status" value="1"/>
</dbReference>
<evidence type="ECO:0000256" key="8">
    <source>
        <dbReference type="ARBA" id="ARBA00023192"/>
    </source>
</evidence>
<dbReference type="GO" id="GO:0005737">
    <property type="term" value="C:cytoplasm"/>
    <property type="evidence" value="ECO:0007669"/>
    <property type="project" value="UniProtKB-ARBA"/>
</dbReference>
<dbReference type="STRING" id="502025.Hoch_0217"/>